<name>A0AAX4FVG9_9EURY</name>
<keyword evidence="3 6" id="KW-0812">Transmembrane</keyword>
<dbReference type="NCBIfam" id="NF005624">
    <property type="entry name" value="PRK07375.2-3"/>
    <property type="match status" value="1"/>
</dbReference>
<keyword evidence="8" id="KW-1185">Reference proteome</keyword>
<dbReference type="InterPro" id="IPR050601">
    <property type="entry name" value="CPA3_antiporter_subunitC"/>
</dbReference>
<keyword evidence="2" id="KW-1003">Cell membrane</keyword>
<evidence type="ECO:0000256" key="3">
    <source>
        <dbReference type="ARBA" id="ARBA00022692"/>
    </source>
</evidence>
<comment type="subcellular location">
    <subcellularLocation>
        <location evidence="1">Cell membrane</location>
        <topology evidence="1">Multi-pass membrane protein</topology>
    </subcellularLocation>
</comment>
<evidence type="ECO:0000256" key="2">
    <source>
        <dbReference type="ARBA" id="ARBA00022475"/>
    </source>
</evidence>
<sequence>METVVEAFLSHYNYWMVIILMMIGLYALIAKENLVKKLIGLNIFQTAIFLFYISLAEVEGGIAPIYLPEGMEAIYVNPIPHVLILTAIVVGVSVTAVGLALIVRIYEEYGVIDEAGLLKAVKRR</sequence>
<dbReference type="EMBL" id="CP137642">
    <property type="protein sequence ID" value="WOX57805.1"/>
    <property type="molecule type" value="Genomic_DNA"/>
</dbReference>
<dbReference type="Proteomes" id="UP001305652">
    <property type="component" value="Chromosome"/>
</dbReference>
<accession>A0AAX4FVG9</accession>
<dbReference type="KEGG" id="mrc:R6Y96_00690"/>
<keyword evidence="5 6" id="KW-0472">Membrane</keyword>
<reference evidence="7 8" key="1">
    <citation type="submission" date="2023-10" db="EMBL/GenBank/DDBJ databases">
        <title>The complete genome sequence of Methanoculleus receptaculi DSM 18860.</title>
        <authorList>
            <person name="Lai S.-J."/>
            <person name="You Y.-T."/>
            <person name="Chen S.-C."/>
        </authorList>
    </citation>
    <scope>NUCLEOTIDE SEQUENCE [LARGE SCALE GENOMIC DNA]</scope>
    <source>
        <strain evidence="7 8">DSM 18860</strain>
    </source>
</reference>
<dbReference type="RefSeq" id="WP_318621548.1">
    <property type="nucleotide sequence ID" value="NZ_CP137642.1"/>
</dbReference>
<keyword evidence="4 6" id="KW-1133">Transmembrane helix</keyword>
<dbReference type="GeneID" id="85731629"/>
<dbReference type="AlphaFoldDB" id="A0AAX4FVG9"/>
<organism evidence="7 8">
    <name type="scientific">Methanoculleus receptaculi</name>
    <dbReference type="NCBI Taxonomy" id="394967"/>
    <lineage>
        <taxon>Archaea</taxon>
        <taxon>Methanobacteriati</taxon>
        <taxon>Methanobacteriota</taxon>
        <taxon>Stenosarchaea group</taxon>
        <taxon>Methanomicrobia</taxon>
        <taxon>Methanomicrobiales</taxon>
        <taxon>Methanomicrobiaceae</taxon>
        <taxon>Methanoculleus</taxon>
    </lineage>
</organism>
<evidence type="ECO:0000313" key="7">
    <source>
        <dbReference type="EMBL" id="WOX57805.1"/>
    </source>
</evidence>
<dbReference type="Pfam" id="PF00420">
    <property type="entry name" value="Oxidored_q2"/>
    <property type="match status" value="1"/>
</dbReference>
<dbReference type="PANTHER" id="PTHR34583">
    <property type="entry name" value="ANTIPORTER SUBUNIT MNHC2-RELATED"/>
    <property type="match status" value="1"/>
</dbReference>
<dbReference type="InterPro" id="IPR039428">
    <property type="entry name" value="NUOK/Mnh_C1-like"/>
</dbReference>
<evidence type="ECO:0000256" key="4">
    <source>
        <dbReference type="ARBA" id="ARBA00022989"/>
    </source>
</evidence>
<protein>
    <submittedName>
        <fullName evidence="7">Cation:proton antiporter subunit C</fullName>
    </submittedName>
</protein>
<evidence type="ECO:0000256" key="1">
    <source>
        <dbReference type="ARBA" id="ARBA00004651"/>
    </source>
</evidence>
<evidence type="ECO:0000256" key="6">
    <source>
        <dbReference type="SAM" id="Phobius"/>
    </source>
</evidence>
<feature type="transmembrane region" description="Helical" evidence="6">
    <location>
        <begin position="79"/>
        <end position="103"/>
    </location>
</feature>
<evidence type="ECO:0000313" key="8">
    <source>
        <dbReference type="Proteomes" id="UP001305652"/>
    </source>
</evidence>
<evidence type="ECO:0000256" key="5">
    <source>
        <dbReference type="ARBA" id="ARBA00023136"/>
    </source>
</evidence>
<feature type="transmembrane region" description="Helical" evidence="6">
    <location>
        <begin position="41"/>
        <end position="67"/>
    </location>
</feature>
<feature type="transmembrane region" description="Helical" evidence="6">
    <location>
        <begin position="12"/>
        <end position="29"/>
    </location>
</feature>
<proteinExistence type="predicted"/>
<dbReference type="GO" id="GO:0005886">
    <property type="term" value="C:plasma membrane"/>
    <property type="evidence" value="ECO:0007669"/>
    <property type="project" value="UniProtKB-SubCell"/>
</dbReference>
<gene>
    <name evidence="7" type="ORF">R6Y96_00690</name>
</gene>
<dbReference type="PANTHER" id="PTHR34583:SF2">
    <property type="entry name" value="ANTIPORTER SUBUNIT MNHC2-RELATED"/>
    <property type="match status" value="1"/>
</dbReference>
<dbReference type="NCBIfam" id="NF005621">
    <property type="entry name" value="PRK07375.1-6"/>
    <property type="match status" value="1"/>
</dbReference>
<dbReference type="Gene3D" id="1.10.287.3510">
    <property type="match status" value="1"/>
</dbReference>